<organism evidence="2 3">
    <name type="scientific">Mycena albidolilacea</name>
    <dbReference type="NCBI Taxonomy" id="1033008"/>
    <lineage>
        <taxon>Eukaryota</taxon>
        <taxon>Fungi</taxon>
        <taxon>Dikarya</taxon>
        <taxon>Basidiomycota</taxon>
        <taxon>Agaricomycotina</taxon>
        <taxon>Agaricomycetes</taxon>
        <taxon>Agaricomycetidae</taxon>
        <taxon>Agaricales</taxon>
        <taxon>Marasmiineae</taxon>
        <taxon>Mycenaceae</taxon>
        <taxon>Mycena</taxon>
    </lineage>
</organism>
<dbReference type="EMBL" id="JARIHO010000012">
    <property type="protein sequence ID" value="KAJ7352219.1"/>
    <property type="molecule type" value="Genomic_DNA"/>
</dbReference>
<evidence type="ECO:0000256" key="1">
    <source>
        <dbReference type="SAM" id="MobiDB-lite"/>
    </source>
</evidence>
<reference evidence="2" key="1">
    <citation type="submission" date="2023-03" db="EMBL/GenBank/DDBJ databases">
        <title>Massive genome expansion in bonnet fungi (Mycena s.s.) driven by repeated elements and novel gene families across ecological guilds.</title>
        <authorList>
            <consortium name="Lawrence Berkeley National Laboratory"/>
            <person name="Harder C.B."/>
            <person name="Miyauchi S."/>
            <person name="Viragh M."/>
            <person name="Kuo A."/>
            <person name="Thoen E."/>
            <person name="Andreopoulos B."/>
            <person name="Lu D."/>
            <person name="Skrede I."/>
            <person name="Drula E."/>
            <person name="Henrissat B."/>
            <person name="Morin E."/>
            <person name="Kohler A."/>
            <person name="Barry K."/>
            <person name="LaButti K."/>
            <person name="Morin E."/>
            <person name="Salamov A."/>
            <person name="Lipzen A."/>
            <person name="Mereny Z."/>
            <person name="Hegedus B."/>
            <person name="Baldrian P."/>
            <person name="Stursova M."/>
            <person name="Weitz H."/>
            <person name="Taylor A."/>
            <person name="Grigoriev I.V."/>
            <person name="Nagy L.G."/>
            <person name="Martin F."/>
            <person name="Kauserud H."/>
        </authorList>
    </citation>
    <scope>NUCLEOTIDE SEQUENCE</scope>
    <source>
        <strain evidence="2">CBHHK002</strain>
    </source>
</reference>
<evidence type="ECO:0000313" key="2">
    <source>
        <dbReference type="EMBL" id="KAJ7352219.1"/>
    </source>
</evidence>
<comment type="caution">
    <text evidence="2">The sequence shown here is derived from an EMBL/GenBank/DDBJ whole genome shotgun (WGS) entry which is preliminary data.</text>
</comment>
<dbReference type="Proteomes" id="UP001218218">
    <property type="component" value="Unassembled WGS sequence"/>
</dbReference>
<sequence>MSQQDGVRPCRPTNCTKCISKKVLDADETQLTIPSNTAISSLWRQYIVKDIKSKKKTTKAGNMDCSEPQKWVSSSVGSDQGHIMPKKRAALIQSQTKLRGPMNHNPGFSLAPSSAALSWVYLEMFHHSGRARTIQELNKEAKAGKTCEEKKAGINHLCHTQTQTHWLVWISCATVPPVWRTSIAKLGGDYMYSNTVEWVIMYKGGDGHGHDGPRRIADVWAGHVIAKIGDGHGHPDARRVAGINWALSRSTSRRLPTSQCIMRNFGSSDVKIRGVSSTQHFCANLHPTLSTRKWTTSKHQQTAIPMDIACTLLMIRSSDRQAAIAVHHTLLEYDQCERRSSRAWLDRRLGIVVIHGEWVRMEEGGSKQQKNGIRSAFGDPQPRTELSHIYMRVVLLIQLAPDLHNSHHTGASCPH</sequence>
<dbReference type="AlphaFoldDB" id="A0AAD7A8Q6"/>
<gene>
    <name evidence="2" type="ORF">DFH08DRAFT_805494</name>
</gene>
<keyword evidence="3" id="KW-1185">Reference proteome</keyword>
<feature type="region of interest" description="Disordered" evidence="1">
    <location>
        <begin position="57"/>
        <end position="81"/>
    </location>
</feature>
<proteinExistence type="predicted"/>
<name>A0AAD7A8Q6_9AGAR</name>
<evidence type="ECO:0000313" key="3">
    <source>
        <dbReference type="Proteomes" id="UP001218218"/>
    </source>
</evidence>
<protein>
    <submittedName>
        <fullName evidence="2">Uncharacterized protein</fullName>
    </submittedName>
</protein>
<accession>A0AAD7A8Q6</accession>